<comment type="caution">
    <text evidence="5">The sequence shown here is derived from an EMBL/GenBank/DDBJ whole genome shotgun (WGS) entry which is preliminary data.</text>
</comment>
<gene>
    <name evidence="5" type="ORF">U0C82_14105</name>
</gene>
<dbReference type="InterPro" id="IPR029787">
    <property type="entry name" value="Nucleotide_cyclase"/>
</dbReference>
<dbReference type="Pfam" id="PF00990">
    <property type="entry name" value="GGDEF"/>
    <property type="match status" value="1"/>
</dbReference>
<evidence type="ECO:0000256" key="3">
    <source>
        <dbReference type="SAM" id="Phobius"/>
    </source>
</evidence>
<evidence type="ECO:0000259" key="4">
    <source>
        <dbReference type="PROSITE" id="PS50887"/>
    </source>
</evidence>
<dbReference type="CDD" id="cd01949">
    <property type="entry name" value="GGDEF"/>
    <property type="match status" value="1"/>
</dbReference>
<feature type="transmembrane region" description="Helical" evidence="3">
    <location>
        <begin position="123"/>
        <end position="144"/>
    </location>
</feature>
<dbReference type="SUPFAM" id="SSF55073">
    <property type="entry name" value="Nucleotide cyclase"/>
    <property type="match status" value="1"/>
</dbReference>
<dbReference type="NCBIfam" id="TIGR00254">
    <property type="entry name" value="GGDEF"/>
    <property type="match status" value="1"/>
</dbReference>
<protein>
    <recommendedName>
        <fullName evidence="1">diguanylate cyclase</fullName>
        <ecNumber evidence="1">2.7.7.65</ecNumber>
    </recommendedName>
</protein>
<keyword evidence="5" id="KW-0548">Nucleotidyltransferase</keyword>
<name>A0ABU5I4I0_9HYPH</name>
<dbReference type="PANTHER" id="PTHR45138:SF9">
    <property type="entry name" value="DIGUANYLATE CYCLASE DGCM-RELATED"/>
    <property type="match status" value="1"/>
</dbReference>
<dbReference type="InterPro" id="IPR043128">
    <property type="entry name" value="Rev_trsase/Diguanyl_cyclase"/>
</dbReference>
<proteinExistence type="predicted"/>
<organism evidence="5 6">
    <name type="scientific">Fulvimarina uroteuthidis</name>
    <dbReference type="NCBI Taxonomy" id="3098149"/>
    <lineage>
        <taxon>Bacteria</taxon>
        <taxon>Pseudomonadati</taxon>
        <taxon>Pseudomonadota</taxon>
        <taxon>Alphaproteobacteria</taxon>
        <taxon>Hyphomicrobiales</taxon>
        <taxon>Aurantimonadaceae</taxon>
        <taxon>Fulvimarina</taxon>
    </lineage>
</organism>
<keyword evidence="3" id="KW-0472">Membrane</keyword>
<dbReference type="PROSITE" id="PS50887">
    <property type="entry name" value="GGDEF"/>
    <property type="match status" value="1"/>
</dbReference>
<feature type="transmembrane region" description="Helical" evidence="3">
    <location>
        <begin position="20"/>
        <end position="47"/>
    </location>
</feature>
<keyword evidence="5" id="KW-0808">Transferase</keyword>
<dbReference type="RefSeq" id="WP_322187781.1">
    <property type="nucleotide sequence ID" value="NZ_JAXLPB010000004.1"/>
</dbReference>
<dbReference type="SMART" id="SM00267">
    <property type="entry name" value="GGDEF"/>
    <property type="match status" value="1"/>
</dbReference>
<keyword evidence="3" id="KW-0812">Transmembrane</keyword>
<keyword evidence="6" id="KW-1185">Reference proteome</keyword>
<dbReference type="Gene3D" id="3.30.70.270">
    <property type="match status" value="1"/>
</dbReference>
<dbReference type="InterPro" id="IPR000160">
    <property type="entry name" value="GGDEF_dom"/>
</dbReference>
<feature type="transmembrane region" description="Helical" evidence="3">
    <location>
        <begin position="95"/>
        <end position="117"/>
    </location>
</feature>
<comment type="catalytic activity">
    <reaction evidence="2">
        <text>2 GTP = 3',3'-c-di-GMP + 2 diphosphate</text>
        <dbReference type="Rhea" id="RHEA:24898"/>
        <dbReference type="ChEBI" id="CHEBI:33019"/>
        <dbReference type="ChEBI" id="CHEBI:37565"/>
        <dbReference type="ChEBI" id="CHEBI:58805"/>
        <dbReference type="EC" id="2.7.7.65"/>
    </reaction>
</comment>
<feature type="transmembrane region" description="Helical" evidence="3">
    <location>
        <begin position="53"/>
        <end position="74"/>
    </location>
</feature>
<sequence length="407" mass="43733">MNATHRFYGRSLELGILTELVDYMFASLTPVAMSVLLFTLLTAYAATGTDDDVLLAIGLAGILAGVVRCAYAISYKRARLVIRFPDRGQLERWQIRYGLLGFCYPIAVGLFAGRAAFVDHPVVFMLGFLQATTFALGILAFLSVRPMIANGMSLTTCGLAMAMTLMSPHEEHAKLAPLYIICMIVCLRSCKQQYVSLSELYRTRLVLARIAHVDGLTGLANRRALDSELERRSADVASVLFLDLDGFKSVNDTLGHEAGDEILKQVADRIRARLSPGDFAARIGGDEFVVLCRHGPPEAAHALGKVLDETISGHYAIGMDRVVLGVSVGIAIGRNCASNDGRLLREADRAMYASKRAKRACGGGFAATPGPSPARLAKAAACAEPARTLPLCQIVNSRLGSPSRSAA</sequence>
<dbReference type="InterPro" id="IPR050469">
    <property type="entry name" value="Diguanylate_Cyclase"/>
</dbReference>
<evidence type="ECO:0000256" key="2">
    <source>
        <dbReference type="ARBA" id="ARBA00034247"/>
    </source>
</evidence>
<dbReference type="PANTHER" id="PTHR45138">
    <property type="entry name" value="REGULATORY COMPONENTS OF SENSORY TRANSDUCTION SYSTEM"/>
    <property type="match status" value="1"/>
</dbReference>
<evidence type="ECO:0000256" key="1">
    <source>
        <dbReference type="ARBA" id="ARBA00012528"/>
    </source>
</evidence>
<evidence type="ECO:0000313" key="6">
    <source>
        <dbReference type="Proteomes" id="UP001294412"/>
    </source>
</evidence>
<dbReference type="Proteomes" id="UP001294412">
    <property type="component" value="Unassembled WGS sequence"/>
</dbReference>
<accession>A0ABU5I4I0</accession>
<dbReference type="GO" id="GO:0052621">
    <property type="term" value="F:diguanylate cyclase activity"/>
    <property type="evidence" value="ECO:0007669"/>
    <property type="project" value="UniProtKB-EC"/>
</dbReference>
<keyword evidence="3" id="KW-1133">Transmembrane helix</keyword>
<feature type="domain" description="GGDEF" evidence="4">
    <location>
        <begin position="235"/>
        <end position="371"/>
    </location>
</feature>
<evidence type="ECO:0000313" key="5">
    <source>
        <dbReference type="EMBL" id="MDY8110272.1"/>
    </source>
</evidence>
<dbReference type="EC" id="2.7.7.65" evidence="1"/>
<reference evidence="5 6" key="1">
    <citation type="submission" date="2023-12" db="EMBL/GenBank/DDBJ databases">
        <title>Description of Novel Strain Fulvimarina sp. 2208YS6-2-32 isolated from Uroteuthis (Photololigo) edulis.</title>
        <authorList>
            <person name="Park J.-S."/>
        </authorList>
    </citation>
    <scope>NUCLEOTIDE SEQUENCE [LARGE SCALE GENOMIC DNA]</scope>
    <source>
        <strain evidence="5 6">2208YS6-2-32</strain>
    </source>
</reference>
<dbReference type="EMBL" id="JAXLPB010000004">
    <property type="protein sequence ID" value="MDY8110272.1"/>
    <property type="molecule type" value="Genomic_DNA"/>
</dbReference>